<comment type="caution">
    <text evidence="1">The sequence shown here is derived from an EMBL/GenBank/DDBJ whole genome shotgun (WGS) entry which is preliminary data.</text>
</comment>
<gene>
    <name evidence="1" type="ORF">VNO77_06478</name>
</gene>
<evidence type="ECO:0000313" key="1">
    <source>
        <dbReference type="EMBL" id="KAK7349256.1"/>
    </source>
</evidence>
<evidence type="ECO:0000313" key="2">
    <source>
        <dbReference type="Proteomes" id="UP001367508"/>
    </source>
</evidence>
<accession>A0AAN9M878</accession>
<reference evidence="1 2" key="1">
    <citation type="submission" date="2024-01" db="EMBL/GenBank/DDBJ databases">
        <title>The genomes of 5 underutilized Papilionoideae crops provide insights into root nodulation and disease resistanc.</title>
        <authorList>
            <person name="Jiang F."/>
        </authorList>
    </citation>
    <scope>NUCLEOTIDE SEQUENCE [LARGE SCALE GENOMIC DNA]</scope>
    <source>
        <strain evidence="1">LVBAO_FW01</strain>
        <tissue evidence="1">Leaves</tissue>
    </source>
</reference>
<dbReference type="EMBL" id="JAYMYQ010000002">
    <property type="protein sequence ID" value="KAK7349256.1"/>
    <property type="molecule type" value="Genomic_DNA"/>
</dbReference>
<proteinExistence type="predicted"/>
<dbReference type="AlphaFoldDB" id="A0AAN9M878"/>
<protein>
    <submittedName>
        <fullName evidence="1">Uncharacterized protein</fullName>
    </submittedName>
</protein>
<name>A0AAN9M878_CANGL</name>
<sequence>MRDSTIFMENRFRGTLSLSEKLSKPVQWCHGLCSFGSDVYKLHVNFVHGCCGSAGLLLVQREQNLIIIYRGNSGHITTDFHIVLLSELSYTTLYMQFLDKQQEDIDQDLDYRALVAVIALSLSPHTETDIK</sequence>
<keyword evidence="2" id="KW-1185">Reference proteome</keyword>
<dbReference type="Proteomes" id="UP001367508">
    <property type="component" value="Unassembled WGS sequence"/>
</dbReference>
<organism evidence="1 2">
    <name type="scientific">Canavalia gladiata</name>
    <name type="common">Sword bean</name>
    <name type="synonym">Dolichos gladiatus</name>
    <dbReference type="NCBI Taxonomy" id="3824"/>
    <lineage>
        <taxon>Eukaryota</taxon>
        <taxon>Viridiplantae</taxon>
        <taxon>Streptophyta</taxon>
        <taxon>Embryophyta</taxon>
        <taxon>Tracheophyta</taxon>
        <taxon>Spermatophyta</taxon>
        <taxon>Magnoliopsida</taxon>
        <taxon>eudicotyledons</taxon>
        <taxon>Gunneridae</taxon>
        <taxon>Pentapetalae</taxon>
        <taxon>rosids</taxon>
        <taxon>fabids</taxon>
        <taxon>Fabales</taxon>
        <taxon>Fabaceae</taxon>
        <taxon>Papilionoideae</taxon>
        <taxon>50 kb inversion clade</taxon>
        <taxon>NPAAA clade</taxon>
        <taxon>indigoferoid/millettioid clade</taxon>
        <taxon>Phaseoleae</taxon>
        <taxon>Canavalia</taxon>
    </lineage>
</organism>